<reference evidence="1 2" key="1">
    <citation type="submission" date="2024-04" db="EMBL/GenBank/DDBJ databases">
        <authorList>
            <person name="Fracassetti M."/>
        </authorList>
    </citation>
    <scope>NUCLEOTIDE SEQUENCE [LARGE SCALE GENOMIC DNA]</scope>
</reference>
<keyword evidence="2" id="KW-1185">Reference proteome</keyword>
<protein>
    <submittedName>
        <fullName evidence="1">Uncharacterized protein</fullName>
    </submittedName>
</protein>
<gene>
    <name evidence="1" type="ORF">LTRI10_LOCUS40941</name>
</gene>
<name>A0AAV2FTE5_9ROSI</name>
<proteinExistence type="predicted"/>
<evidence type="ECO:0000313" key="1">
    <source>
        <dbReference type="EMBL" id="CAL1400838.1"/>
    </source>
</evidence>
<dbReference type="AlphaFoldDB" id="A0AAV2FTE5"/>
<sequence>MMKMAGDKESGHQRWDVEELELEITRGFVSEWGILQSIRSRSRSQLHQSFQLRSKAIILGWHDDFHCRCFGLSQGPLVLIKQNNTLANETKSYNYTKREPK</sequence>
<evidence type="ECO:0000313" key="2">
    <source>
        <dbReference type="Proteomes" id="UP001497516"/>
    </source>
</evidence>
<accession>A0AAV2FTE5</accession>
<organism evidence="1 2">
    <name type="scientific">Linum trigynum</name>
    <dbReference type="NCBI Taxonomy" id="586398"/>
    <lineage>
        <taxon>Eukaryota</taxon>
        <taxon>Viridiplantae</taxon>
        <taxon>Streptophyta</taxon>
        <taxon>Embryophyta</taxon>
        <taxon>Tracheophyta</taxon>
        <taxon>Spermatophyta</taxon>
        <taxon>Magnoliopsida</taxon>
        <taxon>eudicotyledons</taxon>
        <taxon>Gunneridae</taxon>
        <taxon>Pentapetalae</taxon>
        <taxon>rosids</taxon>
        <taxon>fabids</taxon>
        <taxon>Malpighiales</taxon>
        <taxon>Linaceae</taxon>
        <taxon>Linum</taxon>
    </lineage>
</organism>
<dbReference type="EMBL" id="OZ034820">
    <property type="protein sequence ID" value="CAL1400838.1"/>
    <property type="molecule type" value="Genomic_DNA"/>
</dbReference>
<dbReference type="Proteomes" id="UP001497516">
    <property type="component" value="Chromosome 7"/>
</dbReference>